<evidence type="ECO:0000313" key="3">
    <source>
        <dbReference type="Proteomes" id="UP000480222"/>
    </source>
</evidence>
<dbReference type="AlphaFoldDB" id="A0A0D6GEN2"/>
<dbReference type="OMA" id="RFGRETH"/>
<organism evidence="2 3">
    <name type="scientific">Corynebacterium diphtheriae</name>
    <dbReference type="NCBI Taxonomy" id="1717"/>
    <lineage>
        <taxon>Bacteria</taxon>
        <taxon>Bacillati</taxon>
        <taxon>Actinomycetota</taxon>
        <taxon>Actinomycetes</taxon>
        <taxon>Mycobacteriales</taxon>
        <taxon>Corynebacteriaceae</taxon>
        <taxon>Corynebacterium</taxon>
    </lineage>
</organism>
<dbReference type="EMBL" id="CADDAV010000020">
    <property type="protein sequence ID" value="CAB0608223.1"/>
    <property type="molecule type" value="Genomic_DNA"/>
</dbReference>
<comment type="caution">
    <text evidence="2">The sequence shown here is derived from an EMBL/GenBank/DDBJ whole genome shotgun (WGS) entry which is preliminary data.</text>
</comment>
<keyword evidence="1" id="KW-0472">Membrane</keyword>
<reference evidence="2 3" key="1">
    <citation type="submission" date="2020-02" db="EMBL/GenBank/DDBJ databases">
        <authorList>
            <person name="Brisse S."/>
        </authorList>
    </citation>
    <scope>NUCLEOTIDE SEQUENCE [LARGE SCALE GENOMIC DNA]</scope>
    <source>
        <strain evidence="2">CIP107547</strain>
    </source>
</reference>
<keyword evidence="1" id="KW-1133">Transmembrane helix</keyword>
<accession>A0A0D6GEN2</accession>
<keyword evidence="1" id="KW-0812">Transmembrane</keyword>
<protein>
    <recommendedName>
        <fullName evidence="4">DUF3099 domain-containing protein</fullName>
    </recommendedName>
</protein>
<dbReference type="Proteomes" id="UP000480222">
    <property type="component" value="Unassembled WGS sequence"/>
</dbReference>
<name>A0A0D6GEN2_CORDP</name>
<sequence length="162" mass="18505">MDEDSLTHAHTDFSHHSVDEVHISSGKRAFRRILGHRVELVTDASRGPEQDRHHREVVYAWLQGLRIPFLVASMATYMWLHNVVVSVILFVICIPLPWIAVVIANGVGEKRDPRKKAVYKPAVAREQAEYVALNQTNRRALDQKFSDCFDDTNPMVIDMDSD</sequence>
<dbReference type="InterPro" id="IPR021449">
    <property type="entry name" value="DUF3099"/>
</dbReference>
<dbReference type="RefSeq" id="WP_014316793.1">
    <property type="nucleotide sequence ID" value="NZ_CAJDYU010000005.1"/>
</dbReference>
<evidence type="ECO:0008006" key="4">
    <source>
        <dbReference type="Google" id="ProtNLM"/>
    </source>
</evidence>
<evidence type="ECO:0000313" key="2">
    <source>
        <dbReference type="EMBL" id="CAB0608223.1"/>
    </source>
</evidence>
<dbReference type="Pfam" id="PF11298">
    <property type="entry name" value="DUF3099"/>
    <property type="match status" value="1"/>
</dbReference>
<proteinExistence type="predicted"/>
<gene>
    <name evidence="2" type="ORF">CIP107547_01618</name>
</gene>
<feature type="transmembrane region" description="Helical" evidence="1">
    <location>
        <begin position="86"/>
        <end position="107"/>
    </location>
</feature>
<feature type="transmembrane region" description="Helical" evidence="1">
    <location>
        <begin position="58"/>
        <end position="80"/>
    </location>
</feature>
<dbReference type="KEGG" id="cdip:ERS451417_01432"/>
<evidence type="ECO:0000256" key="1">
    <source>
        <dbReference type="SAM" id="Phobius"/>
    </source>
</evidence>
<dbReference type="GeneID" id="29421134"/>